<evidence type="ECO:0008006" key="2">
    <source>
        <dbReference type="Google" id="ProtNLM"/>
    </source>
</evidence>
<feature type="non-terminal residue" evidence="1">
    <location>
        <position position="1"/>
    </location>
</feature>
<proteinExistence type="predicted"/>
<dbReference type="SUPFAM" id="SSF48371">
    <property type="entry name" value="ARM repeat"/>
    <property type="match status" value="1"/>
</dbReference>
<accession>A0A383D285</accession>
<dbReference type="AlphaFoldDB" id="A0A383D285"/>
<name>A0A383D285_9ZZZZ</name>
<sequence length="107" mass="12058">VGKGIRTEIRSADMGLSHYNPVVRWQCLQLLDAHPDHRAVPDILNLLKDPVPRVRWHAIHALECDACKAGKSLLTSTLLLKIRLLAKQDESKRVLSYAQRVVSQLSD</sequence>
<organism evidence="1">
    <name type="scientific">marine metagenome</name>
    <dbReference type="NCBI Taxonomy" id="408172"/>
    <lineage>
        <taxon>unclassified sequences</taxon>
        <taxon>metagenomes</taxon>
        <taxon>ecological metagenomes</taxon>
    </lineage>
</organism>
<reference evidence="1" key="1">
    <citation type="submission" date="2018-05" db="EMBL/GenBank/DDBJ databases">
        <authorList>
            <person name="Lanie J.A."/>
            <person name="Ng W.-L."/>
            <person name="Kazmierczak K.M."/>
            <person name="Andrzejewski T.M."/>
            <person name="Davidsen T.M."/>
            <person name="Wayne K.J."/>
            <person name="Tettelin H."/>
            <person name="Glass J.I."/>
            <person name="Rusch D."/>
            <person name="Podicherti R."/>
            <person name="Tsui H.-C.T."/>
            <person name="Winkler M.E."/>
        </authorList>
    </citation>
    <scope>NUCLEOTIDE SEQUENCE</scope>
</reference>
<evidence type="ECO:0000313" key="1">
    <source>
        <dbReference type="EMBL" id="SVE38355.1"/>
    </source>
</evidence>
<dbReference type="Pfam" id="PF13646">
    <property type="entry name" value="HEAT_2"/>
    <property type="match status" value="1"/>
</dbReference>
<gene>
    <name evidence="1" type="ORF">METZ01_LOCUS491209</name>
</gene>
<dbReference type="InterPro" id="IPR016024">
    <property type="entry name" value="ARM-type_fold"/>
</dbReference>
<protein>
    <recommendedName>
        <fullName evidence="2">HEAT repeat domain-containing protein</fullName>
    </recommendedName>
</protein>
<dbReference type="InterPro" id="IPR011989">
    <property type="entry name" value="ARM-like"/>
</dbReference>
<dbReference type="Gene3D" id="1.25.10.10">
    <property type="entry name" value="Leucine-rich Repeat Variant"/>
    <property type="match status" value="1"/>
</dbReference>
<dbReference type="EMBL" id="UINC01213535">
    <property type="protein sequence ID" value="SVE38355.1"/>
    <property type="molecule type" value="Genomic_DNA"/>
</dbReference>